<sequence>MGLHNRATSALLDSEERRQHTHVFWLVYILDKDLSLRAQQPSIQLDDDIDLDLPHWLPADTDGDGNAPGVVVTADGNTRMNYFLARVQLANIEGGVYDCIYSTRAAKRSPEERLAAANSVLGALEKWQAEIPPEFGAAIVASTANNNSTSIGFFCVLHSISVRCMTLINGAHAWNDQWVRSVHDIVRGTEKLQLPIGWAALVRQARNFMILFERAWSKEIWFRW</sequence>
<protein>
    <recommendedName>
        <fullName evidence="6">Xylanolytic transcriptional activator regulatory domain-containing protein</fullName>
    </recommendedName>
</protein>
<dbReference type="PANTHER" id="PTHR46910">
    <property type="entry name" value="TRANSCRIPTION FACTOR PDR1"/>
    <property type="match status" value="1"/>
</dbReference>
<dbReference type="InterPro" id="IPR050987">
    <property type="entry name" value="AtrR-like"/>
</dbReference>
<dbReference type="PANTHER" id="PTHR46910:SF37">
    <property type="entry name" value="ZN(II)2CYS6 TRANSCRIPTION FACTOR (EUROFUNG)"/>
    <property type="match status" value="1"/>
</dbReference>
<dbReference type="OrthoDB" id="2123952at2759"/>
<evidence type="ECO:0000256" key="4">
    <source>
        <dbReference type="ARBA" id="ARBA00023163"/>
    </source>
</evidence>
<dbReference type="GO" id="GO:0003677">
    <property type="term" value="F:DNA binding"/>
    <property type="evidence" value="ECO:0007669"/>
    <property type="project" value="UniProtKB-KW"/>
</dbReference>
<comment type="subcellular location">
    <subcellularLocation>
        <location evidence="1">Nucleus</location>
    </subcellularLocation>
</comment>
<gene>
    <name evidence="7" type="ORF">TGAMA5MH_11039</name>
</gene>
<keyword evidence="5" id="KW-0539">Nucleus</keyword>
<comment type="caution">
    <text evidence="7">The sequence shown here is derived from an EMBL/GenBank/DDBJ whole genome shotgun (WGS) entry which is preliminary data.</text>
</comment>
<feature type="domain" description="Xylanolytic transcriptional activator regulatory" evidence="6">
    <location>
        <begin position="1"/>
        <end position="127"/>
    </location>
</feature>
<evidence type="ECO:0000256" key="5">
    <source>
        <dbReference type="ARBA" id="ARBA00023242"/>
    </source>
</evidence>
<dbReference type="GO" id="GO:0008270">
    <property type="term" value="F:zinc ion binding"/>
    <property type="evidence" value="ECO:0007669"/>
    <property type="project" value="InterPro"/>
</dbReference>
<dbReference type="InterPro" id="IPR007219">
    <property type="entry name" value="XnlR_reg_dom"/>
</dbReference>
<dbReference type="GO" id="GO:0003700">
    <property type="term" value="F:DNA-binding transcription factor activity"/>
    <property type="evidence" value="ECO:0007669"/>
    <property type="project" value="InterPro"/>
</dbReference>
<dbReference type="AlphaFoldDB" id="A0A2K0SUW5"/>
<evidence type="ECO:0000256" key="3">
    <source>
        <dbReference type="ARBA" id="ARBA00023125"/>
    </source>
</evidence>
<evidence type="ECO:0000313" key="7">
    <source>
        <dbReference type="EMBL" id="PNP37068.1"/>
    </source>
</evidence>
<evidence type="ECO:0000313" key="8">
    <source>
        <dbReference type="Proteomes" id="UP000236546"/>
    </source>
</evidence>
<keyword evidence="2" id="KW-0805">Transcription regulation</keyword>
<proteinExistence type="predicted"/>
<reference evidence="7 8" key="1">
    <citation type="submission" date="2017-02" db="EMBL/GenBank/DDBJ databases">
        <title>Genomes of Trichoderma spp. with biocontrol activity.</title>
        <authorList>
            <person name="Gardiner D."/>
            <person name="Kazan K."/>
            <person name="Vos C."/>
            <person name="Harvey P."/>
        </authorList>
    </citation>
    <scope>NUCLEOTIDE SEQUENCE [LARGE SCALE GENOMIC DNA]</scope>
    <source>
        <strain evidence="7 8">A5MH</strain>
    </source>
</reference>
<dbReference type="Proteomes" id="UP000236546">
    <property type="component" value="Unassembled WGS sequence"/>
</dbReference>
<accession>A0A2K0SUW5</accession>
<evidence type="ECO:0000256" key="2">
    <source>
        <dbReference type="ARBA" id="ARBA00023015"/>
    </source>
</evidence>
<dbReference type="EMBL" id="MTYH01000205">
    <property type="protein sequence ID" value="PNP37068.1"/>
    <property type="molecule type" value="Genomic_DNA"/>
</dbReference>
<organism evidence="7 8">
    <name type="scientific">Trichoderma gamsii</name>
    <dbReference type="NCBI Taxonomy" id="398673"/>
    <lineage>
        <taxon>Eukaryota</taxon>
        <taxon>Fungi</taxon>
        <taxon>Dikarya</taxon>
        <taxon>Ascomycota</taxon>
        <taxon>Pezizomycotina</taxon>
        <taxon>Sordariomycetes</taxon>
        <taxon>Hypocreomycetidae</taxon>
        <taxon>Hypocreales</taxon>
        <taxon>Hypocreaceae</taxon>
        <taxon>Trichoderma</taxon>
    </lineage>
</organism>
<dbReference type="GO" id="GO:0006351">
    <property type="term" value="P:DNA-templated transcription"/>
    <property type="evidence" value="ECO:0007669"/>
    <property type="project" value="InterPro"/>
</dbReference>
<dbReference type="GO" id="GO:0005634">
    <property type="term" value="C:nucleus"/>
    <property type="evidence" value="ECO:0007669"/>
    <property type="project" value="UniProtKB-SubCell"/>
</dbReference>
<dbReference type="CDD" id="cd12148">
    <property type="entry name" value="fungal_TF_MHR"/>
    <property type="match status" value="1"/>
</dbReference>
<dbReference type="Pfam" id="PF04082">
    <property type="entry name" value="Fungal_trans"/>
    <property type="match status" value="1"/>
</dbReference>
<keyword evidence="3" id="KW-0238">DNA-binding</keyword>
<evidence type="ECO:0000256" key="1">
    <source>
        <dbReference type="ARBA" id="ARBA00004123"/>
    </source>
</evidence>
<name>A0A2K0SUW5_9HYPO</name>
<keyword evidence="4" id="KW-0804">Transcription</keyword>
<evidence type="ECO:0000259" key="6">
    <source>
        <dbReference type="Pfam" id="PF04082"/>
    </source>
</evidence>